<protein>
    <recommendedName>
        <fullName evidence="6">Aminopeptidase</fullName>
    </recommendedName>
</protein>
<dbReference type="InterPro" id="IPR000169">
    <property type="entry name" value="Pept_cys_AS"/>
</dbReference>
<gene>
    <name evidence="5" type="ORF">METZ01_LOCUS153806</name>
</gene>
<keyword evidence="3 4" id="KW-0788">Thiol protease</keyword>
<name>A0A382AIJ4_9ZZZZ</name>
<sequence>MSNSIDVETINSFNKKINSDKKVKAARNATFRNDLIEVAMNWDQYRSIDHSFSDVVTGEMPATNQKSSGRCWGFAGLNLFRNYLGRKYNLKNFQFSQSYFMFWDKLEKANYFLESIIDTVDKGWNSRLIMHLLSEPIQDGGQWDMWVNLINKYGVVPQTEMPESFSSSRSMRMNRMITRKLRENAMILRNVKSKGASNSEVQDEKTNMLEEIYKMLTIHLGTPPDSFDWQTRDKKRKFIRFENMTPKSFFNDHVGLKLDEYVCLINCPMSDKEYNKVYTVGYLGNVVEGKPIRYLNVESQIMKDAAIKSLQNDEPVWFGCDVGKHFHRDLGVMDIDLFDFDSFYDLKFGMDKSSRLEFGDSQMTHAMLFTGVDLDSNNDPIKWRVENSWGDKGGDKGYHIMTDKWFDEYNYEVVIHKDHLPSEYFEIYLKSEAIRLDPWDPMGALAEQYL</sequence>
<keyword evidence="2 4" id="KW-0378">Hydrolase</keyword>
<reference evidence="5" key="1">
    <citation type="submission" date="2018-05" db="EMBL/GenBank/DDBJ databases">
        <authorList>
            <person name="Lanie J.A."/>
            <person name="Ng W.-L."/>
            <person name="Kazmierczak K.M."/>
            <person name="Andrzejewski T.M."/>
            <person name="Davidsen T.M."/>
            <person name="Wayne K.J."/>
            <person name="Tettelin H."/>
            <person name="Glass J.I."/>
            <person name="Rusch D."/>
            <person name="Podicherti R."/>
            <person name="Tsui H.-C.T."/>
            <person name="Winkler M.E."/>
        </authorList>
    </citation>
    <scope>NUCLEOTIDE SEQUENCE</scope>
</reference>
<dbReference type="PANTHER" id="PTHR10363:SF2">
    <property type="entry name" value="BLEOMYCIN HYDROLASE"/>
    <property type="match status" value="1"/>
</dbReference>
<evidence type="ECO:0000256" key="3">
    <source>
        <dbReference type="ARBA" id="ARBA00022807"/>
    </source>
</evidence>
<dbReference type="Pfam" id="PF03051">
    <property type="entry name" value="Peptidase_C1_2"/>
    <property type="match status" value="1"/>
</dbReference>
<dbReference type="PANTHER" id="PTHR10363">
    <property type="entry name" value="BLEOMYCIN HYDROLASE"/>
    <property type="match status" value="1"/>
</dbReference>
<keyword evidence="1 4" id="KW-0645">Protease</keyword>
<evidence type="ECO:0008006" key="6">
    <source>
        <dbReference type="Google" id="ProtNLM"/>
    </source>
</evidence>
<dbReference type="AlphaFoldDB" id="A0A382AIJ4"/>
<accession>A0A382AIJ4</accession>
<evidence type="ECO:0000256" key="4">
    <source>
        <dbReference type="PIRNR" id="PIRNR005700"/>
    </source>
</evidence>
<dbReference type="GO" id="GO:0006508">
    <property type="term" value="P:proteolysis"/>
    <property type="evidence" value="ECO:0007669"/>
    <property type="project" value="UniProtKB-KW"/>
</dbReference>
<proteinExistence type="inferred from homology"/>
<dbReference type="GO" id="GO:0009636">
    <property type="term" value="P:response to toxic substance"/>
    <property type="evidence" value="ECO:0007669"/>
    <property type="project" value="TreeGrafter"/>
</dbReference>
<dbReference type="Gene3D" id="3.90.70.10">
    <property type="entry name" value="Cysteine proteinases"/>
    <property type="match status" value="1"/>
</dbReference>
<evidence type="ECO:0000256" key="1">
    <source>
        <dbReference type="ARBA" id="ARBA00022670"/>
    </source>
</evidence>
<dbReference type="InterPro" id="IPR004134">
    <property type="entry name" value="Peptidase_C1B"/>
</dbReference>
<dbReference type="GO" id="GO:0043418">
    <property type="term" value="P:homocysteine catabolic process"/>
    <property type="evidence" value="ECO:0007669"/>
    <property type="project" value="TreeGrafter"/>
</dbReference>
<dbReference type="PIRSF" id="PIRSF005700">
    <property type="entry name" value="PepC"/>
    <property type="match status" value="1"/>
</dbReference>
<dbReference type="PROSITE" id="PS00139">
    <property type="entry name" value="THIOL_PROTEASE_CYS"/>
    <property type="match status" value="1"/>
</dbReference>
<dbReference type="GO" id="GO:0005737">
    <property type="term" value="C:cytoplasm"/>
    <property type="evidence" value="ECO:0007669"/>
    <property type="project" value="TreeGrafter"/>
</dbReference>
<dbReference type="InterPro" id="IPR038765">
    <property type="entry name" value="Papain-like_cys_pep_sf"/>
</dbReference>
<comment type="similarity">
    <text evidence="4">Belongs to the peptidase C1 family.</text>
</comment>
<evidence type="ECO:0000313" key="5">
    <source>
        <dbReference type="EMBL" id="SVB00952.1"/>
    </source>
</evidence>
<dbReference type="SUPFAM" id="SSF54001">
    <property type="entry name" value="Cysteine proteinases"/>
    <property type="match status" value="1"/>
</dbReference>
<dbReference type="CDD" id="cd00585">
    <property type="entry name" value="Peptidase_C1B"/>
    <property type="match status" value="1"/>
</dbReference>
<dbReference type="EMBL" id="UINC01025414">
    <property type="protein sequence ID" value="SVB00952.1"/>
    <property type="molecule type" value="Genomic_DNA"/>
</dbReference>
<evidence type="ECO:0000256" key="2">
    <source>
        <dbReference type="ARBA" id="ARBA00022801"/>
    </source>
</evidence>
<organism evidence="5">
    <name type="scientific">marine metagenome</name>
    <dbReference type="NCBI Taxonomy" id="408172"/>
    <lineage>
        <taxon>unclassified sequences</taxon>
        <taxon>metagenomes</taxon>
        <taxon>ecological metagenomes</taxon>
    </lineage>
</organism>
<dbReference type="GO" id="GO:0070005">
    <property type="term" value="F:cysteine-type aminopeptidase activity"/>
    <property type="evidence" value="ECO:0007669"/>
    <property type="project" value="InterPro"/>
</dbReference>